<sequence length="61" mass="6872">MSDALWTRLEPLLAIDKLCKKSGHLSRNARAMFNGLIWLARTGSQRSQLPQRSSLYGSRAL</sequence>
<dbReference type="OrthoDB" id="63271at2"/>
<dbReference type="Proteomes" id="UP000276417">
    <property type="component" value="Plasmid unnamed2"/>
</dbReference>
<keyword evidence="2" id="KW-0614">Plasmid</keyword>
<dbReference type="EMBL" id="CP034186">
    <property type="protein sequence ID" value="AZI44983.1"/>
    <property type="molecule type" value="Genomic_DNA"/>
</dbReference>
<evidence type="ECO:0000313" key="2">
    <source>
        <dbReference type="EMBL" id="AZI44983.1"/>
    </source>
</evidence>
<dbReference type="KEGG" id="dph:EHF33_18970"/>
<gene>
    <name evidence="2" type="ORF">EHF33_18970</name>
</gene>
<accession>A0A3G8YJ40</accession>
<proteinExistence type="predicted"/>
<dbReference type="RefSeq" id="WP_124875148.1">
    <property type="nucleotide sequence ID" value="NZ_CP034186.1"/>
</dbReference>
<feature type="domain" description="Insertion element IS402-like" evidence="1">
    <location>
        <begin position="1"/>
        <end position="52"/>
    </location>
</feature>
<geneLocation type="plasmid" evidence="2 3">
    <name>unnamed2</name>
</geneLocation>
<name>A0A3G8YJ40_9DEIO</name>
<organism evidence="2 3">
    <name type="scientific">Deinococcus psychrotolerans</name>
    <dbReference type="NCBI Taxonomy" id="2489213"/>
    <lineage>
        <taxon>Bacteria</taxon>
        <taxon>Thermotogati</taxon>
        <taxon>Deinococcota</taxon>
        <taxon>Deinococci</taxon>
        <taxon>Deinococcales</taxon>
        <taxon>Deinococcaceae</taxon>
        <taxon>Deinococcus</taxon>
    </lineage>
</organism>
<dbReference type="AlphaFoldDB" id="A0A3G8YJ40"/>
<evidence type="ECO:0000259" key="1">
    <source>
        <dbReference type="Pfam" id="PF13340"/>
    </source>
</evidence>
<dbReference type="InterPro" id="IPR025161">
    <property type="entry name" value="IS402-like_dom"/>
</dbReference>
<keyword evidence="3" id="KW-1185">Reference proteome</keyword>
<protein>
    <submittedName>
        <fullName evidence="2">Transposase</fullName>
    </submittedName>
</protein>
<dbReference type="Pfam" id="PF13340">
    <property type="entry name" value="DUF4096"/>
    <property type="match status" value="1"/>
</dbReference>
<evidence type="ECO:0000313" key="3">
    <source>
        <dbReference type="Proteomes" id="UP000276417"/>
    </source>
</evidence>
<reference evidence="2 3" key="1">
    <citation type="submission" date="2018-11" db="EMBL/GenBank/DDBJ databases">
        <title>Deinococcus shelandsis sp. nov., isolated from South Shetland Islands soil of Antarctica.</title>
        <authorList>
            <person name="Tian J."/>
        </authorList>
    </citation>
    <scope>NUCLEOTIDE SEQUENCE [LARGE SCALE GENOMIC DNA]</scope>
    <source>
        <strain evidence="2 3">S14-83T</strain>
        <plasmid evidence="2 3">unnamed2</plasmid>
    </source>
</reference>